<feature type="domain" description="NR LBD" evidence="14">
    <location>
        <begin position="96"/>
        <end position="337"/>
    </location>
</feature>
<comment type="subcellular location">
    <subcellularLocation>
        <location evidence="1 11">Nucleus</location>
    </subcellularLocation>
</comment>
<evidence type="ECO:0000256" key="10">
    <source>
        <dbReference type="ARBA" id="ARBA00023242"/>
    </source>
</evidence>
<comment type="caution">
    <text evidence="15">The sequence shown here is derived from an EMBL/GenBank/DDBJ whole genome shotgun (WGS) entry which is preliminary data.</text>
</comment>
<evidence type="ECO:0000256" key="8">
    <source>
        <dbReference type="ARBA" id="ARBA00023163"/>
    </source>
</evidence>
<evidence type="ECO:0000256" key="11">
    <source>
        <dbReference type="RuleBase" id="RU004334"/>
    </source>
</evidence>
<dbReference type="Pfam" id="PF00105">
    <property type="entry name" value="zf-C4"/>
    <property type="match status" value="2"/>
</dbReference>
<dbReference type="GO" id="GO:0000978">
    <property type="term" value="F:RNA polymerase II cis-regulatory region sequence-specific DNA binding"/>
    <property type="evidence" value="ECO:0007669"/>
    <property type="project" value="InterPro"/>
</dbReference>
<dbReference type="InterPro" id="IPR013088">
    <property type="entry name" value="Znf_NHR/GATA"/>
</dbReference>
<evidence type="ECO:0000256" key="12">
    <source>
        <dbReference type="SAM" id="Coils"/>
    </source>
</evidence>
<dbReference type="InterPro" id="IPR049636">
    <property type="entry name" value="HNF4-like_DBD"/>
</dbReference>
<dbReference type="InterPro" id="IPR000536">
    <property type="entry name" value="Nucl_hrmn_rcpt_lig-bd"/>
</dbReference>
<feature type="domain" description="Nuclear receptor" evidence="13">
    <location>
        <begin position="5"/>
        <end position="81"/>
    </location>
</feature>
<evidence type="ECO:0000256" key="1">
    <source>
        <dbReference type="ARBA" id="ARBA00004123"/>
    </source>
</evidence>
<evidence type="ECO:0000313" key="16">
    <source>
        <dbReference type="Proteomes" id="UP000483820"/>
    </source>
</evidence>
<keyword evidence="6 11" id="KW-0805">Transcription regulation</keyword>
<dbReference type="SMART" id="SM00430">
    <property type="entry name" value="HOLI"/>
    <property type="match status" value="2"/>
</dbReference>
<dbReference type="Pfam" id="PF00104">
    <property type="entry name" value="Hormone_recep"/>
    <property type="match status" value="2"/>
</dbReference>
<dbReference type="KEGG" id="crq:GCK72_019938"/>
<keyword evidence="5 11" id="KW-0862">Zinc</keyword>
<evidence type="ECO:0000259" key="14">
    <source>
        <dbReference type="PROSITE" id="PS51843"/>
    </source>
</evidence>
<keyword evidence="4 11" id="KW-0863">Zinc-finger</keyword>
<evidence type="ECO:0000256" key="7">
    <source>
        <dbReference type="ARBA" id="ARBA00023125"/>
    </source>
</evidence>
<feature type="domain" description="NR LBD" evidence="14">
    <location>
        <begin position="427"/>
        <end position="671"/>
    </location>
</feature>
<sequence length="674" mass="77842">MAGTQFACGVCDEKSDAFHFGAFSCNACAAFFRRIVSSNQTPKVQCSGNCDLTNHILRRMCPSCRYDKCLKIGMKPSAVQSKRAKSDEVPESILEELKQSYEHLRELRRHTFKNETSKLTFFEEMDEVVSIDINLILDTMMKKFTKLAPMTDDQHRCLITNFLVLFIIADQCFRSIDSDYTILANGNYVDVRNTDQHYQSTSGVVDENRVARTSMFLAPYWRLGRGMMFRRFTELRIDLNEFMLFLGLIYWDFGLPDQTDECIEICLGMRTRIFEELKNYEQKKCRNDGFPLRIGEIMLLLQMVQKYSTVMQEYKTIAIMESPPGLQICGVCGETADAVHFGAHSCRACAAFFRRKVASGKPIQVSRCAGNCRLENQLLRRLCASCRYDKCIKIGMKTSAVLSRLIVKSEPSSSEFSPWMGENLLDQMKAAYERLENARSEVFNLETRVPKTANYKELNEMCNIDISLIKQHYSIFFQSITPTDDDQRGFLENHFIVPYVLLDGAFKSQDGDLDFFLMPNGDYVDIRNLDNFYQNPEEKDDSIAEGVTVLMKPYWMLNQRVLRKNVKEVKLDLSEYLFVSALIFWDFGIPNQSDECIKVCKQMRSRIFEELTNYEKSIIKTDDHSLRVGEIVIVLQAVQKALGIMHECNDISMIYNLYGRECPLIKRTELNEFK</sequence>
<keyword evidence="10 11" id="KW-0539">Nucleus</keyword>
<keyword evidence="12" id="KW-0175">Coiled coil</keyword>
<dbReference type="SUPFAM" id="SSF48508">
    <property type="entry name" value="Nuclear receptor ligand-binding domain"/>
    <property type="match status" value="2"/>
</dbReference>
<dbReference type="PROSITE" id="PS51843">
    <property type="entry name" value="NR_LBD"/>
    <property type="match status" value="2"/>
</dbReference>
<keyword evidence="9 11" id="KW-0675">Receptor</keyword>
<feature type="domain" description="Nuclear receptor" evidence="13">
    <location>
        <begin position="326"/>
        <end position="403"/>
    </location>
</feature>
<organism evidence="15 16">
    <name type="scientific">Caenorhabditis remanei</name>
    <name type="common">Caenorhabditis vulgaris</name>
    <dbReference type="NCBI Taxonomy" id="31234"/>
    <lineage>
        <taxon>Eukaryota</taxon>
        <taxon>Metazoa</taxon>
        <taxon>Ecdysozoa</taxon>
        <taxon>Nematoda</taxon>
        <taxon>Chromadorea</taxon>
        <taxon>Rhabditida</taxon>
        <taxon>Rhabditina</taxon>
        <taxon>Rhabditomorpha</taxon>
        <taxon>Rhabditoidea</taxon>
        <taxon>Rhabditidae</taxon>
        <taxon>Peloderinae</taxon>
        <taxon>Caenorhabditis</taxon>
    </lineage>
</organism>
<dbReference type="CTD" id="9820470"/>
<dbReference type="PANTHER" id="PTHR46011:SF3">
    <property type="entry name" value="NR LBD DOMAIN-CONTAINING PROTEIN-RELATED"/>
    <property type="match status" value="1"/>
</dbReference>
<dbReference type="GO" id="GO:0005634">
    <property type="term" value="C:nucleus"/>
    <property type="evidence" value="ECO:0007669"/>
    <property type="project" value="UniProtKB-SubCell"/>
</dbReference>
<dbReference type="GO" id="GO:0008270">
    <property type="term" value="F:zinc ion binding"/>
    <property type="evidence" value="ECO:0007669"/>
    <property type="project" value="UniProtKB-KW"/>
</dbReference>
<feature type="coiled-coil region" evidence="12">
    <location>
        <begin position="421"/>
        <end position="448"/>
    </location>
</feature>
<dbReference type="GO" id="GO:0003700">
    <property type="term" value="F:DNA-binding transcription factor activity"/>
    <property type="evidence" value="ECO:0007669"/>
    <property type="project" value="InterPro"/>
</dbReference>
<dbReference type="CDD" id="cd06960">
    <property type="entry name" value="NR_DBD_HNF4A"/>
    <property type="match status" value="1"/>
</dbReference>
<dbReference type="AlphaFoldDB" id="A0A6A5GFN1"/>
<evidence type="ECO:0000256" key="3">
    <source>
        <dbReference type="ARBA" id="ARBA00022723"/>
    </source>
</evidence>
<accession>A0A6A5GFN1</accession>
<gene>
    <name evidence="15" type="ORF">GCK72_019938</name>
</gene>
<evidence type="ECO:0000256" key="4">
    <source>
        <dbReference type="ARBA" id="ARBA00022771"/>
    </source>
</evidence>
<evidence type="ECO:0000256" key="2">
    <source>
        <dbReference type="ARBA" id="ARBA00005993"/>
    </source>
</evidence>
<evidence type="ECO:0000313" key="15">
    <source>
        <dbReference type="EMBL" id="KAF1753381.1"/>
    </source>
</evidence>
<dbReference type="PRINTS" id="PR00047">
    <property type="entry name" value="STROIDFINGER"/>
</dbReference>
<dbReference type="PROSITE" id="PS51030">
    <property type="entry name" value="NUCLEAR_REC_DBD_2"/>
    <property type="match status" value="2"/>
</dbReference>
<dbReference type="Proteomes" id="UP000483820">
    <property type="component" value="Chromosome V"/>
</dbReference>
<dbReference type="Gene3D" id="3.30.50.10">
    <property type="entry name" value="Erythroid Transcription Factor GATA-1, subunit A"/>
    <property type="match status" value="2"/>
</dbReference>
<evidence type="ECO:0000256" key="9">
    <source>
        <dbReference type="ARBA" id="ARBA00023170"/>
    </source>
</evidence>
<keyword evidence="3 11" id="KW-0479">Metal-binding</keyword>
<keyword evidence="7 11" id="KW-0238">DNA-binding</keyword>
<dbReference type="GO" id="GO:0006357">
    <property type="term" value="P:regulation of transcription by RNA polymerase II"/>
    <property type="evidence" value="ECO:0007669"/>
    <property type="project" value="TreeGrafter"/>
</dbReference>
<dbReference type="RefSeq" id="XP_003116686.2">
    <property type="nucleotide sequence ID" value="XM_003116638.2"/>
</dbReference>
<dbReference type="Gene3D" id="1.10.565.10">
    <property type="entry name" value="Retinoid X Receptor"/>
    <property type="match status" value="2"/>
</dbReference>
<dbReference type="EMBL" id="WUAV01000005">
    <property type="protein sequence ID" value="KAF1753381.1"/>
    <property type="molecule type" value="Genomic_DNA"/>
</dbReference>
<evidence type="ECO:0000259" key="13">
    <source>
        <dbReference type="PROSITE" id="PS51030"/>
    </source>
</evidence>
<dbReference type="SUPFAM" id="SSF57716">
    <property type="entry name" value="Glucocorticoid receptor-like (DNA-binding domain)"/>
    <property type="match status" value="2"/>
</dbReference>
<dbReference type="PROSITE" id="PS00031">
    <property type="entry name" value="NUCLEAR_REC_DBD_1"/>
    <property type="match status" value="2"/>
</dbReference>
<protein>
    <submittedName>
        <fullName evidence="15">Uncharacterized protein</fullName>
    </submittedName>
</protein>
<dbReference type="PANTHER" id="PTHR46011">
    <property type="entry name" value="NUCLEAR HORMONE RECEPTOR FAMILY MEMBER NHR-86-RELATED"/>
    <property type="match status" value="1"/>
</dbReference>
<name>A0A6A5GFN1_CAERE</name>
<reference evidence="15 16" key="1">
    <citation type="submission" date="2019-12" db="EMBL/GenBank/DDBJ databases">
        <title>Chromosome-level assembly of the Caenorhabditis remanei genome.</title>
        <authorList>
            <person name="Teterina A.A."/>
            <person name="Willis J.H."/>
            <person name="Phillips P.C."/>
        </authorList>
    </citation>
    <scope>NUCLEOTIDE SEQUENCE [LARGE SCALE GENOMIC DNA]</scope>
    <source>
        <strain evidence="15 16">PX506</strain>
        <tissue evidence="15">Whole organism</tissue>
    </source>
</reference>
<dbReference type="InterPro" id="IPR035500">
    <property type="entry name" value="NHR-like_dom_sf"/>
</dbReference>
<dbReference type="InterPro" id="IPR001628">
    <property type="entry name" value="Znf_hrmn_rcpt"/>
</dbReference>
<proteinExistence type="inferred from homology"/>
<keyword evidence="8 11" id="KW-0804">Transcription</keyword>
<comment type="similarity">
    <text evidence="2 11">Belongs to the nuclear hormone receptor family.</text>
</comment>
<dbReference type="GeneID" id="9820470"/>
<evidence type="ECO:0000256" key="5">
    <source>
        <dbReference type="ARBA" id="ARBA00022833"/>
    </source>
</evidence>
<evidence type="ECO:0000256" key="6">
    <source>
        <dbReference type="ARBA" id="ARBA00023015"/>
    </source>
</evidence>
<dbReference type="SMART" id="SM00399">
    <property type="entry name" value="ZnF_C4"/>
    <property type="match status" value="2"/>
</dbReference>